<sequence>MYEGLNPSATQSISDNAQDGSGGSDHHLQQQQQQAEAAAKRRSVNSSKRAAQNRAAQRAFRLRREKYVTSLEDKARRYDKLEAAYMELQKANFEMQGQIQELRHENARLRSRLTSGSPSPSVRPTSFSPSGPHTPTVGSMVPVGPHMPISQDSARQPPPPPPPPAAARHTYAYSTRPEGASYPYEYSRPYGPPSGMSGAVPVHQGFSPQMQPHMSAAASQAPRPAFTRPAPHHPPRHSAAQHMSHHSAHVRHNPSPPPPGDPGKHQVKQAAGLITPPFRPAGMAGPHTPNLGGSSQMLPSMRELTMSIASSLPTSPHTVDPAQQSHFHHSQPDPSRNPPPPPDAGSDAAMDDADQKRRPW</sequence>
<dbReference type="EMBL" id="JANBPW010000080">
    <property type="protein sequence ID" value="KAJ1950988.1"/>
    <property type="molecule type" value="Genomic_DNA"/>
</dbReference>
<protein>
    <submittedName>
        <fullName evidence="1">Uncharacterized protein</fullName>
    </submittedName>
</protein>
<reference evidence="1" key="1">
    <citation type="submission" date="2022-07" db="EMBL/GenBank/DDBJ databases">
        <title>Phylogenomic reconstructions and comparative analyses of Kickxellomycotina fungi.</title>
        <authorList>
            <person name="Reynolds N.K."/>
            <person name="Stajich J.E."/>
            <person name="Barry K."/>
            <person name="Grigoriev I.V."/>
            <person name="Crous P."/>
            <person name="Smith M.E."/>
        </authorList>
    </citation>
    <scope>NUCLEOTIDE SEQUENCE</scope>
    <source>
        <strain evidence="1">NRRL 5244</strain>
    </source>
</reference>
<evidence type="ECO:0000313" key="2">
    <source>
        <dbReference type="Proteomes" id="UP001150603"/>
    </source>
</evidence>
<proteinExistence type="predicted"/>
<keyword evidence="2" id="KW-1185">Reference proteome</keyword>
<comment type="caution">
    <text evidence="1">The sequence shown here is derived from an EMBL/GenBank/DDBJ whole genome shotgun (WGS) entry which is preliminary data.</text>
</comment>
<dbReference type="Proteomes" id="UP001150603">
    <property type="component" value="Unassembled WGS sequence"/>
</dbReference>
<organism evidence="1 2">
    <name type="scientific">Linderina macrospora</name>
    <dbReference type="NCBI Taxonomy" id="4868"/>
    <lineage>
        <taxon>Eukaryota</taxon>
        <taxon>Fungi</taxon>
        <taxon>Fungi incertae sedis</taxon>
        <taxon>Zoopagomycota</taxon>
        <taxon>Kickxellomycotina</taxon>
        <taxon>Kickxellomycetes</taxon>
        <taxon>Kickxellales</taxon>
        <taxon>Kickxellaceae</taxon>
        <taxon>Linderina</taxon>
    </lineage>
</organism>
<evidence type="ECO:0000313" key="1">
    <source>
        <dbReference type="EMBL" id="KAJ1950988.1"/>
    </source>
</evidence>
<gene>
    <name evidence="1" type="ORF">FBU59_000418</name>
</gene>
<accession>A0ACC1JGW2</accession>
<name>A0ACC1JGW2_9FUNG</name>